<accession>A0ACA9N9F4</accession>
<organism evidence="1 2">
    <name type="scientific">Racocetra persica</name>
    <dbReference type="NCBI Taxonomy" id="160502"/>
    <lineage>
        <taxon>Eukaryota</taxon>
        <taxon>Fungi</taxon>
        <taxon>Fungi incertae sedis</taxon>
        <taxon>Mucoromycota</taxon>
        <taxon>Glomeromycotina</taxon>
        <taxon>Glomeromycetes</taxon>
        <taxon>Diversisporales</taxon>
        <taxon>Gigasporaceae</taxon>
        <taxon>Racocetra</taxon>
    </lineage>
</organism>
<keyword evidence="2" id="KW-1185">Reference proteome</keyword>
<dbReference type="Proteomes" id="UP000789920">
    <property type="component" value="Unassembled WGS sequence"/>
</dbReference>
<dbReference type="EMBL" id="CAJVQC010012840">
    <property type="protein sequence ID" value="CAG8642370.1"/>
    <property type="molecule type" value="Genomic_DNA"/>
</dbReference>
<proteinExistence type="predicted"/>
<reference evidence="1" key="1">
    <citation type="submission" date="2021-06" db="EMBL/GenBank/DDBJ databases">
        <authorList>
            <person name="Kallberg Y."/>
            <person name="Tangrot J."/>
            <person name="Rosling A."/>
        </authorList>
    </citation>
    <scope>NUCLEOTIDE SEQUENCE</scope>
    <source>
        <strain evidence="1">MA461A</strain>
    </source>
</reference>
<evidence type="ECO:0000313" key="2">
    <source>
        <dbReference type="Proteomes" id="UP000789920"/>
    </source>
</evidence>
<gene>
    <name evidence="1" type="ORF">RPERSI_LOCUS7535</name>
</gene>
<protein>
    <submittedName>
        <fullName evidence="1">22068_t:CDS:1</fullName>
    </submittedName>
</protein>
<evidence type="ECO:0000313" key="1">
    <source>
        <dbReference type="EMBL" id="CAG8642370.1"/>
    </source>
</evidence>
<comment type="caution">
    <text evidence="1">The sequence shown here is derived from an EMBL/GenBank/DDBJ whole genome shotgun (WGS) entry which is preliminary data.</text>
</comment>
<name>A0ACA9N9F4_9GLOM</name>
<sequence>MFEVHSGIICIAEHALNGELAKLVATQLEYDYQPDNEHFCGKRGDTLLAVVDGMLTEGLINFLLNSMDENKFLEIAALSVDPELKDKKSFGDGFPIHDPSNRHSSAEEKGKLKCSYEIYYFDLKSNFPFLTKEEKKIIDKGIEFENIKERWRNQKSESLILSYEDKERNFVLDVDYGVRGYNSGMGITHPWLEVGSGLLKYNSLKSLANQILKKSKNKNIEIDKAAPFRYLELEIYVPIILIEEPELLLHPYLSIKAVNLVKELVENNITVIMTTHSPSFLSHFIHHDRLNLVVMKKDEERKLLSLLNFWKLVNKDKFKDKIIEEYKEFARMNEKVEEVQFYQKNETNEETNGITHSKESGENRISWLPSDTEEFLGIKLEHNEKQCCKEYNIISREEDILENLEREQEKIKELKKIFSLSEKLSEYILSVATGVGKTYIIAAILNYLAEAEKITNFLIVAPGKIIREKTINNFSLNKPNSLVDKLTIKPPHIIDIKNFHTAKTTDKNSVKLFIFTVQSLTQAKGKTARKTSNYDEILGQSLREHLGKLNDLVIFADEHHLYYGEKFSEAIRELKPKNLIGLTGTPHEKTPLNEIIFEYPL</sequence>